<dbReference type="Gene3D" id="3.80.10.10">
    <property type="entry name" value="Ribonuclease Inhibitor"/>
    <property type="match status" value="1"/>
</dbReference>
<evidence type="ECO:0008006" key="5">
    <source>
        <dbReference type="Google" id="ProtNLM"/>
    </source>
</evidence>
<sequence length="1139" mass="125515">MQSPALAASMSIMAPRNPLLRENPDRLVQLDEHIASLKATLEYLEDERRRLTSIPSSAHPIGVPEVLGHIMEWGVHLDCFAPESLLLVSRHWQNVALATPGVWARIVRKPTYMDNFTQFLARCTTYLERSKNHPLYIDVDFLYFYFEAPTAAVYSQFAQIIQPHLHRCYHISLANQRDSLVHLFSSLSPDYIEHIAHYCANATHRGPDLALPPVLPRLRHLSGTFPLPVFANIEMPVLEHLQIALSPVHPSFHDLLSILQRCPNLKFLLFDNVSFTLAVEPDLTSVMVTLEHLTRLEFHRSGNGDATLLTSHCHMPNLRELCITGHMISIPLNLFSNITTLQCNDWEFPWFIRALRSAKNLECLTVRSHGTESPFHTELLAALSTPTSTSSASLTNVPSSSGTGYLIPKLRTLHLTSFTYNNSDFPVDAFLTFLRKRNSSPNTATIEKLVLEDVSHISDFHEEQLKSAVETLNILRTPTIGTGAAVTLGMGLGGAEGAWGVEPQRVPISFPFFPGPVPGAGPVGGRPESPAAAMHPIILPPVAYGAPILPPPTVDGHHHHGDPAAAAAALLANAMIEVDPGRSRSPQRRVWGNNARSRSRSRSPSPVIITEPMQRHRSRRHGRTEEEPAPIIIRTGRSRERERRYQRSISRSPSIEDYVRRRPSSPSSLSRSRSRSSSSGTRSPSPLGRTTLGVHSARNVWPGSSSGNGRRGSPVAATLVLESGQSRSSGSAMHRPRIELDTIDGSSATGDRLEVVFPEHEATRESNIIVRSPSSDFSISPLGGRRLTIDNGRGESVRRRSLLPSMESSHSSSTANSLAPSETARTRNGSPYPYGHIEVDSDAPEPISYAPNENTNVSPLEFEPFGRRTDSPSSRPPSVPSPLRRLLPRQIHTTLSTSTDSTLPMSRERTAAAVQAGNQMTRFDGQVSMGTDDSGAVRALEHEHRRHVSVGLDSLAIPSHRHRAFAHSPLVQHPDMNGSYSFQSKPVRRRTVGGYGDELHFVPVPGTLDLADDVQPLSAGAAALPIRRAHGPHHGSLNGFINPFHPQNPQLVHEPQELLHRHHAAGYGSMPSNDIEHDWTTCLPIGSTSTPMRRHSEFAPKSSDSPSEYNLFFLIGHGAETLFPERRGSLWARLKNLVK</sequence>
<accession>G4THA8</accession>
<dbReference type="STRING" id="1109443.G4THA8"/>
<gene>
    <name evidence="3" type="ORF">PIIN_04635</name>
</gene>
<comment type="caution">
    <text evidence="3">The sequence shown here is derived from an EMBL/GenBank/DDBJ whole genome shotgun (WGS) entry which is preliminary data.</text>
</comment>
<evidence type="ECO:0000256" key="1">
    <source>
        <dbReference type="SAM" id="Coils"/>
    </source>
</evidence>
<feature type="coiled-coil region" evidence="1">
    <location>
        <begin position="27"/>
        <end position="54"/>
    </location>
</feature>
<organism evidence="3 4">
    <name type="scientific">Serendipita indica (strain DSM 11827)</name>
    <name type="common">Root endophyte fungus</name>
    <name type="synonym">Piriformospora indica</name>
    <dbReference type="NCBI Taxonomy" id="1109443"/>
    <lineage>
        <taxon>Eukaryota</taxon>
        <taxon>Fungi</taxon>
        <taxon>Dikarya</taxon>
        <taxon>Basidiomycota</taxon>
        <taxon>Agaricomycotina</taxon>
        <taxon>Agaricomycetes</taxon>
        <taxon>Sebacinales</taxon>
        <taxon>Serendipitaceae</taxon>
        <taxon>Serendipita</taxon>
    </lineage>
</organism>
<dbReference type="Proteomes" id="UP000007148">
    <property type="component" value="Unassembled WGS sequence"/>
</dbReference>
<evidence type="ECO:0000313" key="3">
    <source>
        <dbReference type="EMBL" id="CCA70701.1"/>
    </source>
</evidence>
<dbReference type="SUPFAM" id="SSF52047">
    <property type="entry name" value="RNI-like"/>
    <property type="match status" value="1"/>
</dbReference>
<dbReference type="InterPro" id="IPR032675">
    <property type="entry name" value="LRR_dom_sf"/>
</dbReference>
<dbReference type="EMBL" id="CAFZ01000091">
    <property type="protein sequence ID" value="CCA70701.1"/>
    <property type="molecule type" value="Genomic_DNA"/>
</dbReference>
<feature type="compositionally biased region" description="Low complexity" evidence="2">
    <location>
        <begin position="703"/>
        <end position="713"/>
    </location>
</feature>
<evidence type="ECO:0000256" key="2">
    <source>
        <dbReference type="SAM" id="MobiDB-lite"/>
    </source>
</evidence>
<name>G4THA8_SERID</name>
<dbReference type="OrthoDB" id="3172239at2759"/>
<feature type="compositionally biased region" description="Low complexity" evidence="2">
    <location>
        <begin position="802"/>
        <end position="822"/>
    </location>
</feature>
<evidence type="ECO:0000313" key="4">
    <source>
        <dbReference type="Proteomes" id="UP000007148"/>
    </source>
</evidence>
<dbReference type="InParanoid" id="G4THA8"/>
<keyword evidence="4" id="KW-1185">Reference proteome</keyword>
<dbReference type="HOGENOM" id="CLU_303072_0_0_1"/>
<feature type="region of interest" description="Disordered" evidence="2">
    <location>
        <begin position="578"/>
        <end position="746"/>
    </location>
</feature>
<feature type="compositionally biased region" description="Low complexity" evidence="2">
    <location>
        <begin position="664"/>
        <end position="689"/>
    </location>
</feature>
<dbReference type="AlphaFoldDB" id="G4THA8"/>
<keyword evidence="1" id="KW-0175">Coiled coil</keyword>
<proteinExistence type="predicted"/>
<reference evidence="3 4" key="1">
    <citation type="journal article" date="2011" name="PLoS Pathog.">
        <title>Endophytic Life Strategies Decoded by Genome and Transcriptome Analyses of the Mutualistic Root Symbiont Piriformospora indica.</title>
        <authorList>
            <person name="Zuccaro A."/>
            <person name="Lahrmann U."/>
            <person name="Guldener U."/>
            <person name="Langen G."/>
            <person name="Pfiffi S."/>
            <person name="Biedenkopf D."/>
            <person name="Wong P."/>
            <person name="Samans B."/>
            <person name="Grimm C."/>
            <person name="Basiewicz M."/>
            <person name="Murat C."/>
            <person name="Martin F."/>
            <person name="Kogel K.H."/>
        </authorList>
    </citation>
    <scope>NUCLEOTIDE SEQUENCE [LARGE SCALE GENOMIC DNA]</scope>
    <source>
        <strain evidence="3 4">DSM 11827</strain>
    </source>
</reference>
<protein>
    <recommendedName>
        <fullName evidence="5">F-box domain-containing protein</fullName>
    </recommendedName>
</protein>
<feature type="region of interest" description="Disordered" evidence="2">
    <location>
        <begin position="773"/>
        <end position="883"/>
    </location>
</feature>